<reference evidence="3" key="1">
    <citation type="journal article" date="2018" name="DNA Res.">
        <title>Multiple hybrid de novo genome assembly of finger millet, an orphan allotetraploid crop.</title>
        <authorList>
            <person name="Hatakeyama M."/>
            <person name="Aluri S."/>
            <person name="Balachadran M.T."/>
            <person name="Sivarajan S.R."/>
            <person name="Patrignani A."/>
            <person name="Gruter S."/>
            <person name="Poveda L."/>
            <person name="Shimizu-Inatsugi R."/>
            <person name="Baeten J."/>
            <person name="Francoijs K.J."/>
            <person name="Nataraja K.N."/>
            <person name="Reddy Y.A.N."/>
            <person name="Phadnis S."/>
            <person name="Ravikumar R.L."/>
            <person name="Schlapbach R."/>
            <person name="Sreeman S.M."/>
            <person name="Shimizu K.K."/>
        </authorList>
    </citation>
    <scope>NUCLEOTIDE SEQUENCE</scope>
</reference>
<evidence type="ECO:0000256" key="2">
    <source>
        <dbReference type="SAM" id="SignalP"/>
    </source>
</evidence>
<keyword evidence="4" id="KW-1185">Reference proteome</keyword>
<evidence type="ECO:0000256" key="1">
    <source>
        <dbReference type="SAM" id="Phobius"/>
    </source>
</evidence>
<name>A0AAV5CII8_ELECO</name>
<feature type="transmembrane region" description="Helical" evidence="1">
    <location>
        <begin position="74"/>
        <end position="95"/>
    </location>
</feature>
<feature type="transmembrane region" description="Helical" evidence="1">
    <location>
        <begin position="115"/>
        <end position="138"/>
    </location>
</feature>
<keyword evidence="2" id="KW-0732">Signal</keyword>
<dbReference type="AlphaFoldDB" id="A0AAV5CII8"/>
<feature type="transmembrane region" description="Helical" evidence="1">
    <location>
        <begin position="229"/>
        <end position="252"/>
    </location>
</feature>
<dbReference type="PANTHER" id="PTHR31414:SF12">
    <property type="entry name" value="OS06G0645600 PROTEIN"/>
    <property type="match status" value="1"/>
</dbReference>
<keyword evidence="1" id="KW-0812">Transmembrane</keyword>
<dbReference type="EMBL" id="BQKI01000007">
    <property type="protein sequence ID" value="GJM97869.1"/>
    <property type="molecule type" value="Genomic_DNA"/>
</dbReference>
<dbReference type="PANTHER" id="PTHR31414">
    <property type="entry name" value="TRANSMEMBRANE PROTEIN DDB_G0292058"/>
    <property type="match status" value="1"/>
</dbReference>
<proteinExistence type="predicted"/>
<dbReference type="Proteomes" id="UP001054889">
    <property type="component" value="Unassembled WGS sequence"/>
</dbReference>
<keyword evidence="1" id="KW-1133">Transmembrane helix</keyword>
<feature type="chain" id="PRO_5043966324" evidence="2">
    <location>
        <begin position="27"/>
        <end position="608"/>
    </location>
</feature>
<comment type="caution">
    <text evidence="3">The sequence shown here is derived from an EMBL/GenBank/DDBJ whole genome shotgun (WGS) entry which is preliminary data.</text>
</comment>
<dbReference type="InterPro" id="IPR040283">
    <property type="entry name" value="DDB_G0292058-like"/>
</dbReference>
<accession>A0AAV5CII8</accession>
<keyword evidence="1" id="KW-0472">Membrane</keyword>
<reference evidence="3" key="2">
    <citation type="submission" date="2021-12" db="EMBL/GenBank/DDBJ databases">
        <title>Resequencing data analysis of finger millet.</title>
        <authorList>
            <person name="Hatakeyama M."/>
            <person name="Aluri S."/>
            <person name="Balachadran M.T."/>
            <person name="Sivarajan S.R."/>
            <person name="Poveda L."/>
            <person name="Shimizu-Inatsugi R."/>
            <person name="Schlapbach R."/>
            <person name="Sreeman S.M."/>
            <person name="Shimizu K.K."/>
        </authorList>
    </citation>
    <scope>NUCLEOTIDE SEQUENCE</scope>
</reference>
<sequence length="608" mass="65982">MGSSLRWRCLAVLLVSVSLLFAYASGAVSNDIDALAAERTRRKDPLDGLSVSCALTPSSALRCRFLLQSAGFSAAPVFVVAALWFVSVVIVTLVYCCCRCCCGGSSNDYTYSRKVFAITLALVFVTTAAAAVGCAVLYDGQGKFHGSTTATLEYVVSQSGEASSTLRNFTALLETAKAASVGGASLPQELAQKVDDVAQKVDAAADELTARTSDNSRRIRHALETIRKILVGFAAVMLVLLFLGFVFSLTGLKSLVNTVVFLGWIIITATLILSGTFLVLHNVIGDTCVAMDEWVLRQPEGQGQGRTALDDILPCADTAVTNDALRRSREVNHQLVVALNTLISNVSNANNIPPQAGPPLYYNQSGPPLPLLCNPFNADLTSHSCAAAELPAADAPQAWQRFVCRATTGAPGQEVCATPGRLTPTLYGEMLRVVGISEGLRLQAPALAELASCATVRRTVSGAYCPPLRRHSGRVYQALLAASVAAMLAAAAWLGHARERRRRRESHRFRVSPYRLPLEDKVLLNSPRRPYKRVFYVFSMSSRLERRIRFVCRDAVGDYGNLEPGRPYGRRRRLRKHWEIKPPYPIPGSTGTLARFCWLERISGLLDS</sequence>
<protein>
    <submittedName>
        <fullName evidence="3">Uncharacterized protein</fullName>
    </submittedName>
</protein>
<evidence type="ECO:0000313" key="3">
    <source>
        <dbReference type="EMBL" id="GJM97869.1"/>
    </source>
</evidence>
<feature type="transmembrane region" description="Helical" evidence="1">
    <location>
        <begin position="259"/>
        <end position="280"/>
    </location>
</feature>
<feature type="transmembrane region" description="Helical" evidence="1">
    <location>
        <begin position="475"/>
        <end position="494"/>
    </location>
</feature>
<dbReference type="GO" id="GO:0005886">
    <property type="term" value="C:plasma membrane"/>
    <property type="evidence" value="ECO:0007669"/>
    <property type="project" value="TreeGrafter"/>
</dbReference>
<organism evidence="3 4">
    <name type="scientific">Eleusine coracana subsp. coracana</name>
    <dbReference type="NCBI Taxonomy" id="191504"/>
    <lineage>
        <taxon>Eukaryota</taxon>
        <taxon>Viridiplantae</taxon>
        <taxon>Streptophyta</taxon>
        <taxon>Embryophyta</taxon>
        <taxon>Tracheophyta</taxon>
        <taxon>Spermatophyta</taxon>
        <taxon>Magnoliopsida</taxon>
        <taxon>Liliopsida</taxon>
        <taxon>Poales</taxon>
        <taxon>Poaceae</taxon>
        <taxon>PACMAD clade</taxon>
        <taxon>Chloridoideae</taxon>
        <taxon>Cynodonteae</taxon>
        <taxon>Eleusininae</taxon>
        <taxon>Eleusine</taxon>
    </lineage>
</organism>
<evidence type="ECO:0000313" key="4">
    <source>
        <dbReference type="Proteomes" id="UP001054889"/>
    </source>
</evidence>
<feature type="signal peptide" evidence="2">
    <location>
        <begin position="1"/>
        <end position="26"/>
    </location>
</feature>
<dbReference type="GO" id="GO:0009506">
    <property type="term" value="C:plasmodesma"/>
    <property type="evidence" value="ECO:0007669"/>
    <property type="project" value="TreeGrafter"/>
</dbReference>
<gene>
    <name evidence="3" type="primary">ga14829</name>
    <name evidence="3" type="ORF">PR202_ga14829</name>
</gene>